<evidence type="ECO:0000256" key="4">
    <source>
        <dbReference type="ARBA" id="ARBA00012483"/>
    </source>
</evidence>
<keyword evidence="10" id="KW-0833">Ubl conjugation pathway</keyword>
<evidence type="ECO:0000256" key="3">
    <source>
        <dbReference type="ARBA" id="ARBA00004906"/>
    </source>
</evidence>
<dbReference type="InterPro" id="IPR046948">
    <property type="entry name" value="ATL20-22-like"/>
</dbReference>
<dbReference type="EMBL" id="BSYR01000038">
    <property type="protein sequence ID" value="GMJ03860.1"/>
    <property type="molecule type" value="Genomic_DNA"/>
</dbReference>
<dbReference type="Pfam" id="PF13639">
    <property type="entry name" value="zf-RING_2"/>
    <property type="match status" value="1"/>
</dbReference>
<gene>
    <name evidence="19" type="ORF">HRI_004055200</name>
</gene>
<evidence type="ECO:0000256" key="15">
    <source>
        <dbReference type="PROSITE-ProRule" id="PRU00175"/>
    </source>
</evidence>
<comment type="similarity">
    <text evidence="14">Belongs to the RING-type zinc finger family. ATL subfamily.</text>
</comment>
<dbReference type="InterPro" id="IPR001841">
    <property type="entry name" value="Znf_RING"/>
</dbReference>
<keyword evidence="8 17" id="KW-0732">Signal</keyword>
<keyword evidence="6 16" id="KW-0812">Transmembrane</keyword>
<keyword evidence="7" id="KW-0479">Metal-binding</keyword>
<keyword evidence="20" id="KW-1185">Reference proteome</keyword>
<sequence length="386" mass="43057">MAPFNLFFFLFLCLSFLPPISTDGALCDPVLCQDVLVEFPFRLANQPDCCGDPNFNLSISCTSRYQEPAQTIINFPLSGEFTVDTINYWSWTPYLQMSDSCIPERLLEGLDLSGTPFRPRYPENYTFFYCPSADVSHDFPAIRFSCLSGTNSSVWGIPSIAYNQSSMFSSCAEMANILVPLPTPFWPMYNITSIVLSWDQPDCSFPPCNHCGNSGSNCRPENGNGECPRKKRGISNGIKFALIFTLGTPIILIVSSIIIYNVRVNLYDRHHRPNVEIPGSNAESQLPAVAVNGLDGSRIEAYPITTLCENVKLPRADDNTCSICLSEYEAKETIRTIPDCDHYFHSSCIDEWLVLNAACPICRNTPDYDSGRLMTRSTLASSRLPL</sequence>
<protein>
    <recommendedName>
        <fullName evidence="4">RING-type E3 ubiquitin transferase</fullName>
        <ecNumber evidence="4">2.3.2.27</ecNumber>
    </recommendedName>
</protein>
<dbReference type="InterPro" id="IPR025287">
    <property type="entry name" value="WAK_GUB"/>
</dbReference>
<evidence type="ECO:0000256" key="1">
    <source>
        <dbReference type="ARBA" id="ARBA00000900"/>
    </source>
</evidence>
<evidence type="ECO:0000256" key="10">
    <source>
        <dbReference type="ARBA" id="ARBA00022786"/>
    </source>
</evidence>
<comment type="subcellular location">
    <subcellularLocation>
        <location evidence="2">Membrane</location>
        <topology evidence="2">Single-pass membrane protein</topology>
    </subcellularLocation>
</comment>
<dbReference type="SMART" id="SM00184">
    <property type="entry name" value="RING"/>
    <property type="match status" value="1"/>
</dbReference>
<evidence type="ECO:0000256" key="16">
    <source>
        <dbReference type="SAM" id="Phobius"/>
    </source>
</evidence>
<comment type="pathway">
    <text evidence="3">Protein modification; protein ubiquitination.</text>
</comment>
<evidence type="ECO:0000256" key="9">
    <source>
        <dbReference type="ARBA" id="ARBA00022771"/>
    </source>
</evidence>
<evidence type="ECO:0000256" key="6">
    <source>
        <dbReference type="ARBA" id="ARBA00022692"/>
    </source>
</evidence>
<dbReference type="OrthoDB" id="8062037at2759"/>
<evidence type="ECO:0000256" key="8">
    <source>
        <dbReference type="ARBA" id="ARBA00022729"/>
    </source>
</evidence>
<evidence type="ECO:0000313" key="19">
    <source>
        <dbReference type="EMBL" id="GMJ03860.1"/>
    </source>
</evidence>
<dbReference type="PANTHER" id="PTHR46279:SF6">
    <property type="entry name" value="RING-TYPE E3 UBIQUITIN TRANSFERASE"/>
    <property type="match status" value="1"/>
</dbReference>
<dbReference type="EC" id="2.3.2.27" evidence="4"/>
<dbReference type="GO" id="GO:0016020">
    <property type="term" value="C:membrane"/>
    <property type="evidence" value="ECO:0007669"/>
    <property type="project" value="UniProtKB-SubCell"/>
</dbReference>
<feature type="transmembrane region" description="Helical" evidence="16">
    <location>
        <begin position="240"/>
        <end position="262"/>
    </location>
</feature>
<evidence type="ECO:0000313" key="20">
    <source>
        <dbReference type="Proteomes" id="UP001165190"/>
    </source>
</evidence>
<dbReference type="Pfam" id="PF13947">
    <property type="entry name" value="GUB_WAK_bind"/>
    <property type="match status" value="1"/>
</dbReference>
<dbReference type="AlphaFoldDB" id="A0A9W7IWH4"/>
<dbReference type="PANTHER" id="PTHR46279">
    <property type="entry name" value="RING/U-BOX SUPERFAMILY PROTEIN"/>
    <property type="match status" value="1"/>
</dbReference>
<keyword evidence="9 15" id="KW-0863">Zinc-finger</keyword>
<dbReference type="CDD" id="cd16461">
    <property type="entry name" value="RING-H2_EL5-like"/>
    <property type="match status" value="1"/>
</dbReference>
<dbReference type="Proteomes" id="UP001165190">
    <property type="component" value="Unassembled WGS sequence"/>
</dbReference>
<dbReference type="SUPFAM" id="SSF57850">
    <property type="entry name" value="RING/U-box"/>
    <property type="match status" value="1"/>
</dbReference>
<accession>A0A9W7IWH4</accession>
<keyword evidence="12 16" id="KW-1133">Transmembrane helix</keyword>
<dbReference type="PROSITE" id="PS50089">
    <property type="entry name" value="ZF_RING_2"/>
    <property type="match status" value="1"/>
</dbReference>
<reference evidence="19" key="1">
    <citation type="submission" date="2023-05" db="EMBL/GenBank/DDBJ databases">
        <title>Genome and transcriptome analyses reveal genes involved in the formation of fine ridges on petal epidermal cells in Hibiscus trionum.</title>
        <authorList>
            <person name="Koshimizu S."/>
            <person name="Masuda S."/>
            <person name="Ishii T."/>
            <person name="Shirasu K."/>
            <person name="Hoshino A."/>
            <person name="Arita M."/>
        </authorList>
    </citation>
    <scope>NUCLEOTIDE SEQUENCE</scope>
    <source>
        <strain evidence="19">Hamamatsu line</strain>
    </source>
</reference>
<evidence type="ECO:0000256" key="17">
    <source>
        <dbReference type="SAM" id="SignalP"/>
    </source>
</evidence>
<proteinExistence type="inferred from homology"/>
<dbReference type="InterPro" id="IPR013083">
    <property type="entry name" value="Znf_RING/FYVE/PHD"/>
</dbReference>
<evidence type="ECO:0000256" key="11">
    <source>
        <dbReference type="ARBA" id="ARBA00022833"/>
    </source>
</evidence>
<keyword evidence="5" id="KW-0808">Transferase</keyword>
<evidence type="ECO:0000256" key="2">
    <source>
        <dbReference type="ARBA" id="ARBA00004167"/>
    </source>
</evidence>
<feature type="domain" description="RING-type" evidence="18">
    <location>
        <begin position="321"/>
        <end position="363"/>
    </location>
</feature>
<keyword evidence="13 16" id="KW-0472">Membrane</keyword>
<evidence type="ECO:0000256" key="14">
    <source>
        <dbReference type="ARBA" id="ARBA00024209"/>
    </source>
</evidence>
<evidence type="ECO:0000256" key="5">
    <source>
        <dbReference type="ARBA" id="ARBA00022679"/>
    </source>
</evidence>
<keyword evidence="11" id="KW-0862">Zinc</keyword>
<evidence type="ECO:0000256" key="13">
    <source>
        <dbReference type="ARBA" id="ARBA00023136"/>
    </source>
</evidence>
<dbReference type="GO" id="GO:0061630">
    <property type="term" value="F:ubiquitin protein ligase activity"/>
    <property type="evidence" value="ECO:0007669"/>
    <property type="project" value="UniProtKB-EC"/>
</dbReference>
<dbReference type="GO" id="GO:0030247">
    <property type="term" value="F:polysaccharide binding"/>
    <property type="evidence" value="ECO:0007669"/>
    <property type="project" value="InterPro"/>
</dbReference>
<dbReference type="Gene3D" id="3.30.40.10">
    <property type="entry name" value="Zinc/RING finger domain, C3HC4 (zinc finger)"/>
    <property type="match status" value="1"/>
</dbReference>
<evidence type="ECO:0000256" key="12">
    <source>
        <dbReference type="ARBA" id="ARBA00022989"/>
    </source>
</evidence>
<comment type="catalytic activity">
    <reaction evidence="1">
        <text>S-ubiquitinyl-[E2 ubiquitin-conjugating enzyme]-L-cysteine + [acceptor protein]-L-lysine = [E2 ubiquitin-conjugating enzyme]-L-cysteine + N(6)-ubiquitinyl-[acceptor protein]-L-lysine.</text>
        <dbReference type="EC" id="2.3.2.27"/>
    </reaction>
</comment>
<comment type="caution">
    <text evidence="19">The sequence shown here is derived from an EMBL/GenBank/DDBJ whole genome shotgun (WGS) entry which is preliminary data.</text>
</comment>
<name>A0A9W7IWH4_HIBTR</name>
<feature type="chain" id="PRO_5040759038" description="RING-type E3 ubiquitin transferase" evidence="17">
    <location>
        <begin position="23"/>
        <end position="386"/>
    </location>
</feature>
<feature type="signal peptide" evidence="17">
    <location>
        <begin position="1"/>
        <end position="22"/>
    </location>
</feature>
<evidence type="ECO:0000259" key="18">
    <source>
        <dbReference type="PROSITE" id="PS50089"/>
    </source>
</evidence>
<dbReference type="GO" id="GO:0008270">
    <property type="term" value="F:zinc ion binding"/>
    <property type="evidence" value="ECO:0007669"/>
    <property type="project" value="UniProtKB-KW"/>
</dbReference>
<organism evidence="19 20">
    <name type="scientific">Hibiscus trionum</name>
    <name type="common">Flower of an hour</name>
    <dbReference type="NCBI Taxonomy" id="183268"/>
    <lineage>
        <taxon>Eukaryota</taxon>
        <taxon>Viridiplantae</taxon>
        <taxon>Streptophyta</taxon>
        <taxon>Embryophyta</taxon>
        <taxon>Tracheophyta</taxon>
        <taxon>Spermatophyta</taxon>
        <taxon>Magnoliopsida</taxon>
        <taxon>eudicotyledons</taxon>
        <taxon>Gunneridae</taxon>
        <taxon>Pentapetalae</taxon>
        <taxon>rosids</taxon>
        <taxon>malvids</taxon>
        <taxon>Malvales</taxon>
        <taxon>Malvaceae</taxon>
        <taxon>Malvoideae</taxon>
        <taxon>Hibiscus</taxon>
    </lineage>
</organism>
<evidence type="ECO:0000256" key="7">
    <source>
        <dbReference type="ARBA" id="ARBA00022723"/>
    </source>
</evidence>